<dbReference type="InterPro" id="IPR006200">
    <property type="entry name" value="LexA"/>
</dbReference>
<dbReference type="InterPro" id="IPR036388">
    <property type="entry name" value="WH-like_DNA-bd_sf"/>
</dbReference>
<dbReference type="GO" id="GO:0009432">
    <property type="term" value="P:SOS response"/>
    <property type="evidence" value="ECO:0007669"/>
    <property type="project" value="UniProtKB-UniRule"/>
</dbReference>
<dbReference type="InterPro" id="IPR011991">
    <property type="entry name" value="ArsR-like_HTH"/>
</dbReference>
<evidence type="ECO:0000256" key="13">
    <source>
        <dbReference type="HAMAP-Rule" id="MF_00015"/>
    </source>
</evidence>
<dbReference type="GO" id="GO:0006260">
    <property type="term" value="P:DNA replication"/>
    <property type="evidence" value="ECO:0007669"/>
    <property type="project" value="UniProtKB-UniRule"/>
</dbReference>
<evidence type="ECO:0000256" key="14">
    <source>
        <dbReference type="RuleBase" id="RU003991"/>
    </source>
</evidence>
<dbReference type="EC" id="3.4.21.88" evidence="13"/>
<evidence type="ECO:0000256" key="4">
    <source>
        <dbReference type="ARBA" id="ARBA00022705"/>
    </source>
</evidence>
<keyword evidence="3 13" id="KW-0678">Repressor</keyword>
<dbReference type="InterPro" id="IPR015927">
    <property type="entry name" value="Peptidase_S24_S26A/B/C"/>
</dbReference>
<feature type="active site" description="For autocatalytic cleavage activity" evidence="13">
    <location>
        <position position="164"/>
    </location>
</feature>
<evidence type="ECO:0000256" key="12">
    <source>
        <dbReference type="ARBA" id="ARBA00023236"/>
    </source>
</evidence>
<dbReference type="GO" id="GO:0003677">
    <property type="term" value="F:DNA binding"/>
    <property type="evidence" value="ECO:0007669"/>
    <property type="project" value="UniProtKB-UniRule"/>
</dbReference>
<dbReference type="FunFam" id="1.10.10.10:FF:000009">
    <property type="entry name" value="LexA repressor"/>
    <property type="match status" value="1"/>
</dbReference>
<dbReference type="EMBL" id="WXEY01000002">
    <property type="protein sequence ID" value="MZP28596.1"/>
    <property type="molecule type" value="Genomic_DNA"/>
</dbReference>
<dbReference type="PANTHER" id="PTHR33516">
    <property type="entry name" value="LEXA REPRESSOR"/>
    <property type="match status" value="1"/>
</dbReference>
<comment type="subunit">
    <text evidence="2 13">Homodimer.</text>
</comment>
<evidence type="ECO:0000256" key="3">
    <source>
        <dbReference type="ARBA" id="ARBA00022491"/>
    </source>
</evidence>
<evidence type="ECO:0000256" key="7">
    <source>
        <dbReference type="ARBA" id="ARBA00022813"/>
    </source>
</evidence>
<feature type="active site" description="For autocatalytic cleavage activity" evidence="13">
    <location>
        <position position="127"/>
    </location>
</feature>
<dbReference type="InterPro" id="IPR006197">
    <property type="entry name" value="Peptidase_S24_LexA"/>
</dbReference>
<dbReference type="Pfam" id="PF00717">
    <property type="entry name" value="Peptidase_S24"/>
    <property type="match status" value="1"/>
</dbReference>
<evidence type="ECO:0000259" key="16">
    <source>
        <dbReference type="Pfam" id="PF01726"/>
    </source>
</evidence>
<dbReference type="SUPFAM" id="SSF51306">
    <property type="entry name" value="LexA/Signal peptidase"/>
    <property type="match status" value="1"/>
</dbReference>
<keyword evidence="7 13" id="KW-0068">Autocatalytic cleavage</keyword>
<feature type="DNA-binding region" description="H-T-H motif" evidence="13">
    <location>
        <begin position="28"/>
        <end position="48"/>
    </location>
</feature>
<dbReference type="Proteomes" id="UP000463470">
    <property type="component" value="Unassembled WGS sequence"/>
</dbReference>
<dbReference type="SUPFAM" id="SSF46785">
    <property type="entry name" value="Winged helix' DNA-binding domain"/>
    <property type="match status" value="1"/>
</dbReference>
<dbReference type="InterPro" id="IPR036286">
    <property type="entry name" value="LexA/Signal_pep-like_sf"/>
</dbReference>
<evidence type="ECO:0000256" key="5">
    <source>
        <dbReference type="ARBA" id="ARBA00022763"/>
    </source>
</evidence>
<dbReference type="InterPro" id="IPR036390">
    <property type="entry name" value="WH_DNA-bd_sf"/>
</dbReference>
<evidence type="ECO:0000259" key="15">
    <source>
        <dbReference type="Pfam" id="PF00717"/>
    </source>
</evidence>
<evidence type="ECO:0000256" key="6">
    <source>
        <dbReference type="ARBA" id="ARBA00022801"/>
    </source>
</evidence>
<keyword evidence="5 13" id="KW-0227">DNA damage</keyword>
<feature type="domain" description="LexA repressor DNA-binding" evidence="16">
    <location>
        <begin position="1"/>
        <end position="65"/>
    </location>
</feature>
<feature type="domain" description="Peptidase S24/S26A/S26B/S26C" evidence="15">
    <location>
        <begin position="85"/>
        <end position="197"/>
    </location>
</feature>
<dbReference type="InterPro" id="IPR039418">
    <property type="entry name" value="LexA-like"/>
</dbReference>
<evidence type="ECO:0000256" key="1">
    <source>
        <dbReference type="ARBA" id="ARBA00007484"/>
    </source>
</evidence>
<evidence type="ECO:0000256" key="8">
    <source>
        <dbReference type="ARBA" id="ARBA00023015"/>
    </source>
</evidence>
<dbReference type="CDD" id="cd06529">
    <property type="entry name" value="S24_LexA-like"/>
    <property type="match status" value="1"/>
</dbReference>
<evidence type="ECO:0000313" key="18">
    <source>
        <dbReference type="Proteomes" id="UP000463470"/>
    </source>
</evidence>
<dbReference type="GO" id="GO:0006508">
    <property type="term" value="P:proteolysis"/>
    <property type="evidence" value="ECO:0007669"/>
    <property type="project" value="InterPro"/>
</dbReference>
<comment type="caution">
    <text evidence="17">The sequence shown here is derived from an EMBL/GenBank/DDBJ whole genome shotgun (WGS) entry which is preliminary data.</text>
</comment>
<keyword evidence="4 13" id="KW-0235">DNA replication</keyword>
<keyword evidence="12 13" id="KW-0742">SOS response</keyword>
<dbReference type="OrthoDB" id="9802364at2"/>
<dbReference type="AlphaFoldDB" id="A0A845KZI6"/>
<dbReference type="Gene3D" id="1.10.10.10">
    <property type="entry name" value="Winged helix-like DNA-binding domain superfamily/Winged helix DNA-binding domain"/>
    <property type="match status" value="1"/>
</dbReference>
<gene>
    <name evidence="13 17" type="primary">lexA</name>
    <name evidence="17" type="ORF">GTO91_02535</name>
</gene>
<comment type="catalytic activity">
    <reaction evidence="13">
        <text>Hydrolysis of Ala-|-Gly bond in repressor LexA.</text>
        <dbReference type="EC" id="3.4.21.88"/>
    </reaction>
</comment>
<dbReference type="InterPro" id="IPR050077">
    <property type="entry name" value="LexA_repressor"/>
</dbReference>
<dbReference type="CDD" id="cd00090">
    <property type="entry name" value="HTH_ARSR"/>
    <property type="match status" value="1"/>
</dbReference>
<keyword evidence="6 13" id="KW-0378">Hydrolase</keyword>
<protein>
    <recommendedName>
        <fullName evidence="13">LexA repressor</fullName>
        <ecNumber evidence="13">3.4.21.88</ecNumber>
    </recommendedName>
</protein>
<evidence type="ECO:0000313" key="17">
    <source>
        <dbReference type="EMBL" id="MZP28596.1"/>
    </source>
</evidence>
<keyword evidence="18" id="KW-1185">Reference proteome</keyword>
<dbReference type="PRINTS" id="PR00726">
    <property type="entry name" value="LEXASERPTASE"/>
</dbReference>
<accession>A0A845KZI6</accession>
<evidence type="ECO:0000256" key="9">
    <source>
        <dbReference type="ARBA" id="ARBA00023125"/>
    </source>
</evidence>
<keyword evidence="8 13" id="KW-0805">Transcription regulation</keyword>
<dbReference type="GO" id="GO:0004252">
    <property type="term" value="F:serine-type endopeptidase activity"/>
    <property type="evidence" value="ECO:0007669"/>
    <property type="project" value="UniProtKB-UniRule"/>
</dbReference>
<proteinExistence type="inferred from homology"/>
<keyword evidence="11 13" id="KW-0234">DNA repair</keyword>
<dbReference type="NCBIfam" id="TIGR00498">
    <property type="entry name" value="lexA"/>
    <property type="match status" value="1"/>
</dbReference>
<name>A0A845KZI6_9FIRM</name>
<evidence type="ECO:0000256" key="10">
    <source>
        <dbReference type="ARBA" id="ARBA00023163"/>
    </source>
</evidence>
<dbReference type="GO" id="GO:0006281">
    <property type="term" value="P:DNA repair"/>
    <property type="evidence" value="ECO:0007669"/>
    <property type="project" value="UniProtKB-UniRule"/>
</dbReference>
<reference evidence="17 18" key="1">
    <citation type="submission" date="2020-01" db="EMBL/GenBank/DDBJ databases">
        <title>Whole-genome sequence of Heliobacterium undosum DSM 13378.</title>
        <authorList>
            <person name="Kyndt J.A."/>
            <person name="Meyer T.E."/>
        </authorList>
    </citation>
    <scope>NUCLEOTIDE SEQUENCE [LARGE SCALE GENOMIC DNA]</scope>
    <source>
        <strain evidence="17 18">DSM 13378</strain>
    </source>
</reference>
<feature type="site" description="Cleavage; by autolysis" evidence="13">
    <location>
        <begin position="92"/>
        <end position="93"/>
    </location>
</feature>
<dbReference type="HAMAP" id="MF_00015">
    <property type="entry name" value="LexA"/>
    <property type="match status" value="1"/>
</dbReference>
<comment type="function">
    <text evidence="13">Represses a number of genes involved in the response to DNA damage (SOS response), including recA and lexA. In the presence of single-stranded DNA, RecA interacts with LexA causing an autocatalytic cleavage which disrupts the DNA-binding part of LexA, leading to derepression of the SOS regulon and eventually DNA repair.</text>
</comment>
<keyword evidence="9 13" id="KW-0238">DNA-binding</keyword>
<dbReference type="InterPro" id="IPR006199">
    <property type="entry name" value="LexA_DNA-bd_dom"/>
</dbReference>
<evidence type="ECO:0000256" key="11">
    <source>
        <dbReference type="ARBA" id="ARBA00023204"/>
    </source>
</evidence>
<dbReference type="Pfam" id="PF01726">
    <property type="entry name" value="LexA_DNA_bind"/>
    <property type="match status" value="1"/>
</dbReference>
<comment type="similarity">
    <text evidence="1 13 14">Belongs to the peptidase S24 family.</text>
</comment>
<dbReference type="GO" id="GO:0045892">
    <property type="term" value="P:negative regulation of DNA-templated transcription"/>
    <property type="evidence" value="ECO:0007669"/>
    <property type="project" value="UniProtKB-UniRule"/>
</dbReference>
<dbReference type="Gene3D" id="2.10.109.10">
    <property type="entry name" value="Umud Fragment, subunit A"/>
    <property type="match status" value="1"/>
</dbReference>
<organism evidence="17 18">
    <name type="scientific">Heliomicrobium undosum</name>
    <dbReference type="NCBI Taxonomy" id="121734"/>
    <lineage>
        <taxon>Bacteria</taxon>
        <taxon>Bacillati</taxon>
        <taxon>Bacillota</taxon>
        <taxon>Clostridia</taxon>
        <taxon>Eubacteriales</taxon>
        <taxon>Heliobacteriaceae</taxon>
        <taxon>Heliomicrobium</taxon>
    </lineage>
</organism>
<dbReference type="PANTHER" id="PTHR33516:SF2">
    <property type="entry name" value="LEXA REPRESSOR-RELATED"/>
    <property type="match status" value="1"/>
</dbReference>
<dbReference type="RefSeq" id="WP_161254392.1">
    <property type="nucleotide sequence ID" value="NZ_WXEY01000002.1"/>
</dbReference>
<sequence>MFELSERQKLILNYIRTEIRRRGYPPSVREIGDAVGLTSSSTVHGHLSRLEKAGFIRRDPAKPRALEVLAPDDENGGTRPLIDIPILGRINAGRPILATENIENTFPLPLDFIRTDQVFILTVRGESMINAGIHDGDLVIVRIQQTADNGDIVVALLGDEATIKRFFKETDYYRLQPENDYMDPILIKEVHILGKVIALFRKF</sequence>
<keyword evidence="10 13" id="KW-0804">Transcription</keyword>
<dbReference type="FunFam" id="2.10.109.10:FF:000001">
    <property type="entry name" value="LexA repressor"/>
    <property type="match status" value="1"/>
</dbReference>
<evidence type="ECO:0000256" key="2">
    <source>
        <dbReference type="ARBA" id="ARBA00011738"/>
    </source>
</evidence>